<comment type="caution">
    <text evidence="8">The sequence shown here is derived from an EMBL/GenBank/DDBJ whole genome shotgun (WGS) entry which is preliminary data.</text>
</comment>
<evidence type="ECO:0000256" key="5">
    <source>
        <dbReference type="SAM" id="Coils"/>
    </source>
</evidence>
<organism evidence="8">
    <name type="scientific">candidate division WOR-3 bacterium</name>
    <dbReference type="NCBI Taxonomy" id="2052148"/>
    <lineage>
        <taxon>Bacteria</taxon>
        <taxon>Bacteria division WOR-3</taxon>
    </lineage>
</organism>
<sequence>MVENFIKEGSEKVRKEDIEKVVKNEESIKNRFKELEGKIQKELAEDLSLLLSLIKDYWKDEYKVVPWRTIALTVFALLYLLNPLDLIPDFSLPLGILDDLAVLGFVVASVKDDLEKYKQWKNSSKNEKNEVT</sequence>
<gene>
    <name evidence="8" type="ORF">ENU66_01215</name>
</gene>
<evidence type="ECO:0000313" key="8">
    <source>
        <dbReference type="EMBL" id="HGL16949.1"/>
    </source>
</evidence>
<comment type="subcellular location">
    <subcellularLocation>
        <location evidence="1">Endomembrane system</location>
        <topology evidence="1">Multi-pass membrane protein</topology>
    </subcellularLocation>
</comment>
<accession>A0A7V4E542</accession>
<reference evidence="8" key="1">
    <citation type="journal article" date="2020" name="mSystems">
        <title>Genome- and Community-Level Interaction Insights into Carbon Utilization and Element Cycling Functions of Hydrothermarchaeota in Hydrothermal Sediment.</title>
        <authorList>
            <person name="Zhou Z."/>
            <person name="Liu Y."/>
            <person name="Xu W."/>
            <person name="Pan J."/>
            <person name="Luo Z.H."/>
            <person name="Li M."/>
        </authorList>
    </citation>
    <scope>NUCLEOTIDE SEQUENCE [LARGE SCALE GENOMIC DNA]</scope>
    <source>
        <strain evidence="8">SpSt-69</strain>
    </source>
</reference>
<evidence type="ECO:0000256" key="2">
    <source>
        <dbReference type="ARBA" id="ARBA00022692"/>
    </source>
</evidence>
<dbReference type="AlphaFoldDB" id="A0A7V4E542"/>
<keyword evidence="2 6" id="KW-0812">Transmembrane</keyword>
<proteinExistence type="predicted"/>
<feature type="transmembrane region" description="Helical" evidence="6">
    <location>
        <begin position="65"/>
        <end position="84"/>
    </location>
</feature>
<dbReference type="GO" id="GO:0012505">
    <property type="term" value="C:endomembrane system"/>
    <property type="evidence" value="ECO:0007669"/>
    <property type="project" value="UniProtKB-SubCell"/>
</dbReference>
<evidence type="ECO:0000259" key="7">
    <source>
        <dbReference type="Pfam" id="PF06803"/>
    </source>
</evidence>
<name>A0A7V4E542_UNCW3</name>
<feature type="coiled-coil region" evidence="5">
    <location>
        <begin position="18"/>
        <end position="45"/>
    </location>
</feature>
<dbReference type="EMBL" id="DTDJ01000012">
    <property type="protein sequence ID" value="HGL16949.1"/>
    <property type="molecule type" value="Genomic_DNA"/>
</dbReference>
<dbReference type="InterPro" id="IPR010652">
    <property type="entry name" value="DUF1232"/>
</dbReference>
<keyword evidence="3 6" id="KW-1133">Transmembrane helix</keyword>
<keyword evidence="4 6" id="KW-0472">Membrane</keyword>
<keyword evidence="5" id="KW-0175">Coiled coil</keyword>
<evidence type="ECO:0000256" key="1">
    <source>
        <dbReference type="ARBA" id="ARBA00004127"/>
    </source>
</evidence>
<evidence type="ECO:0000256" key="4">
    <source>
        <dbReference type="ARBA" id="ARBA00023136"/>
    </source>
</evidence>
<feature type="domain" description="DUF1232" evidence="7">
    <location>
        <begin position="70"/>
        <end position="105"/>
    </location>
</feature>
<evidence type="ECO:0000256" key="3">
    <source>
        <dbReference type="ARBA" id="ARBA00022989"/>
    </source>
</evidence>
<feature type="transmembrane region" description="Helical" evidence="6">
    <location>
        <begin position="90"/>
        <end position="110"/>
    </location>
</feature>
<dbReference type="Pfam" id="PF06803">
    <property type="entry name" value="DUF1232"/>
    <property type="match status" value="1"/>
</dbReference>
<evidence type="ECO:0000256" key="6">
    <source>
        <dbReference type="SAM" id="Phobius"/>
    </source>
</evidence>
<protein>
    <submittedName>
        <fullName evidence="8">DUF1232 domain-containing protein</fullName>
    </submittedName>
</protein>